<dbReference type="Proteomes" id="UP000280395">
    <property type="component" value="Unassembled WGS sequence"/>
</dbReference>
<comment type="caution">
    <text evidence="2">The sequence shown here is derived from an EMBL/GenBank/DDBJ whole genome shotgun (WGS) entry which is preliminary data.</text>
</comment>
<protein>
    <submittedName>
        <fullName evidence="2">Uncharacterized protein</fullName>
    </submittedName>
</protein>
<evidence type="ECO:0000313" key="3">
    <source>
        <dbReference type="Proteomes" id="UP000280395"/>
    </source>
</evidence>
<dbReference type="AlphaFoldDB" id="A0A3M5UZF5"/>
<feature type="compositionally biased region" description="Gly residues" evidence="1">
    <location>
        <begin position="72"/>
        <end position="81"/>
    </location>
</feature>
<feature type="region of interest" description="Disordered" evidence="1">
    <location>
        <begin position="62"/>
        <end position="81"/>
    </location>
</feature>
<gene>
    <name evidence="2" type="ORF">ALP29_201051</name>
</gene>
<evidence type="ECO:0000256" key="1">
    <source>
        <dbReference type="SAM" id="MobiDB-lite"/>
    </source>
</evidence>
<name>A0A3M5UZF5_PSESX</name>
<proteinExistence type="predicted"/>
<organism evidence="2 3">
    <name type="scientific">Pseudomonas syringae pv. avii</name>
    <dbReference type="NCBI Taxonomy" id="663959"/>
    <lineage>
        <taxon>Bacteria</taxon>
        <taxon>Pseudomonadati</taxon>
        <taxon>Pseudomonadota</taxon>
        <taxon>Gammaproteobacteria</taxon>
        <taxon>Pseudomonadales</taxon>
        <taxon>Pseudomonadaceae</taxon>
        <taxon>Pseudomonas</taxon>
        <taxon>Pseudomonas syringae</taxon>
    </lineage>
</organism>
<evidence type="ECO:0000313" key="2">
    <source>
        <dbReference type="EMBL" id="RMU51270.1"/>
    </source>
</evidence>
<dbReference type="EMBL" id="RBUA01001009">
    <property type="protein sequence ID" value="RMU51270.1"/>
    <property type="molecule type" value="Genomic_DNA"/>
</dbReference>
<sequence>MKHDSAAPVGGAVEHVVMNHHRLAVTGQFHIDLDPLRAALGSFLKGQQSVFRHVSLGAAMGNQRRADEGSRFGHGGSLGGV</sequence>
<accession>A0A3M5UZF5</accession>
<reference evidence="2 3" key="1">
    <citation type="submission" date="2018-08" db="EMBL/GenBank/DDBJ databases">
        <title>Recombination of ecologically and evolutionarily significant loci maintains genetic cohesion in the Pseudomonas syringae species complex.</title>
        <authorList>
            <person name="Dillon M."/>
            <person name="Thakur S."/>
            <person name="Almeida R.N.D."/>
            <person name="Weir B.S."/>
            <person name="Guttman D.S."/>
        </authorList>
    </citation>
    <scope>NUCLEOTIDE SEQUENCE [LARGE SCALE GENOMIC DNA]</scope>
    <source>
        <strain evidence="2 3">ICMP 14479</strain>
    </source>
</reference>